<gene>
    <name evidence="4" type="ORF">SAMN02745165_03206</name>
</gene>
<protein>
    <submittedName>
        <fullName evidence="4">Topoisomerase DNA binding C4 zinc finger</fullName>
    </submittedName>
</protein>
<keyword evidence="2" id="KW-1133">Transmembrane helix</keyword>
<evidence type="ECO:0000259" key="3">
    <source>
        <dbReference type="PROSITE" id="PS50965"/>
    </source>
</evidence>
<dbReference type="EMBL" id="FQZT01000016">
    <property type="protein sequence ID" value="SHJ79519.1"/>
    <property type="molecule type" value="Genomic_DNA"/>
</dbReference>
<evidence type="ECO:0000256" key="1">
    <source>
        <dbReference type="SAM" id="MobiDB-lite"/>
    </source>
</evidence>
<evidence type="ECO:0000313" key="4">
    <source>
        <dbReference type="EMBL" id="SHJ79519.1"/>
    </source>
</evidence>
<dbReference type="InterPro" id="IPR013498">
    <property type="entry name" value="Topo_IA_Znf"/>
</dbReference>
<dbReference type="GO" id="GO:0005694">
    <property type="term" value="C:chromosome"/>
    <property type="evidence" value="ECO:0007669"/>
    <property type="project" value="InterPro"/>
</dbReference>
<evidence type="ECO:0000256" key="2">
    <source>
        <dbReference type="SAM" id="Phobius"/>
    </source>
</evidence>
<dbReference type="PROSITE" id="PS50965">
    <property type="entry name" value="NERD"/>
    <property type="match status" value="1"/>
</dbReference>
<organism evidence="4 5">
    <name type="scientific">Malonomonas rubra DSM 5091</name>
    <dbReference type="NCBI Taxonomy" id="1122189"/>
    <lineage>
        <taxon>Bacteria</taxon>
        <taxon>Pseudomonadati</taxon>
        <taxon>Thermodesulfobacteriota</taxon>
        <taxon>Desulfuromonadia</taxon>
        <taxon>Desulfuromonadales</taxon>
        <taxon>Geopsychrobacteraceae</taxon>
        <taxon>Malonomonas</taxon>
    </lineage>
</organism>
<feature type="domain" description="NERD" evidence="3">
    <location>
        <begin position="25"/>
        <end position="142"/>
    </location>
</feature>
<sequence length="249" mass="27928">MNYISIIILLLLAIAVIIIKSPWFKGMVGEATVKYSAKSLLPENIYHPIHNVTLPTLDGTTQIDHIFVSQFGIFVVETKNMKGWIFGGEKQKQWTQTIYKKTYKFQNPLHQNYKHVKALEAALNISSEIIHSVVVFAGDCTFKTPMPANVFNGGGYCKYIKSFNEPVLSDAEVNKVISQIQSGRLAPSRETNRNHVQQLKARSNPNSEQICPKCGSSMVLRTAKKGAKAGNKFWGCSEYPKCRMVKKVT</sequence>
<evidence type="ECO:0000313" key="5">
    <source>
        <dbReference type="Proteomes" id="UP000184171"/>
    </source>
</evidence>
<keyword evidence="2" id="KW-0472">Membrane</keyword>
<dbReference type="Pfam" id="PF01396">
    <property type="entry name" value="Zn_ribbon_Top1"/>
    <property type="match status" value="1"/>
</dbReference>
<proteinExistence type="predicted"/>
<dbReference type="Proteomes" id="UP000184171">
    <property type="component" value="Unassembled WGS sequence"/>
</dbReference>
<dbReference type="RefSeq" id="WP_072909742.1">
    <property type="nucleotide sequence ID" value="NZ_FQZT01000016.1"/>
</dbReference>
<dbReference type="Pfam" id="PF08378">
    <property type="entry name" value="NERD"/>
    <property type="match status" value="1"/>
</dbReference>
<reference evidence="4 5" key="1">
    <citation type="submission" date="2016-11" db="EMBL/GenBank/DDBJ databases">
        <authorList>
            <person name="Jaros S."/>
            <person name="Januszkiewicz K."/>
            <person name="Wedrychowicz H."/>
        </authorList>
    </citation>
    <scope>NUCLEOTIDE SEQUENCE [LARGE SCALE GENOMIC DNA]</scope>
    <source>
        <strain evidence="4 5">DSM 5091</strain>
    </source>
</reference>
<feature type="transmembrane region" description="Helical" evidence="2">
    <location>
        <begin position="6"/>
        <end position="24"/>
    </location>
</feature>
<dbReference type="AlphaFoldDB" id="A0A1M6M7U2"/>
<feature type="region of interest" description="Disordered" evidence="1">
    <location>
        <begin position="182"/>
        <end position="205"/>
    </location>
</feature>
<keyword evidence="2" id="KW-0812">Transmembrane</keyword>
<dbReference type="SUPFAM" id="SSF57783">
    <property type="entry name" value="Zinc beta-ribbon"/>
    <property type="match status" value="1"/>
</dbReference>
<keyword evidence="4" id="KW-0413">Isomerase</keyword>
<keyword evidence="5" id="KW-1185">Reference proteome</keyword>
<name>A0A1M6M7U2_MALRU</name>
<dbReference type="STRING" id="1122189.SAMN02745165_03206"/>
<accession>A0A1M6M7U2</accession>
<dbReference type="GO" id="GO:0003916">
    <property type="term" value="F:DNA topoisomerase activity"/>
    <property type="evidence" value="ECO:0007669"/>
    <property type="project" value="InterPro"/>
</dbReference>
<dbReference type="GO" id="GO:0006265">
    <property type="term" value="P:DNA topological change"/>
    <property type="evidence" value="ECO:0007669"/>
    <property type="project" value="InterPro"/>
</dbReference>
<dbReference type="InterPro" id="IPR011528">
    <property type="entry name" value="NERD"/>
</dbReference>
<feature type="compositionally biased region" description="Polar residues" evidence="1">
    <location>
        <begin position="194"/>
        <end position="205"/>
    </location>
</feature>
<dbReference type="Gene3D" id="3.30.65.10">
    <property type="entry name" value="Bacterial Topoisomerase I, domain 1"/>
    <property type="match status" value="1"/>
</dbReference>
<dbReference type="OrthoDB" id="5782056at2"/>
<dbReference type="GO" id="GO:0003677">
    <property type="term" value="F:DNA binding"/>
    <property type="evidence" value="ECO:0007669"/>
    <property type="project" value="InterPro"/>
</dbReference>